<evidence type="ECO:0000313" key="2">
    <source>
        <dbReference type="Proteomes" id="UP000528286"/>
    </source>
</evidence>
<dbReference type="InterPro" id="IPR019226">
    <property type="entry name" value="DUF2158"/>
</dbReference>
<organism evidence="1 2">
    <name type="scientific">Gellertiella hungarica</name>
    <dbReference type="NCBI Taxonomy" id="1572859"/>
    <lineage>
        <taxon>Bacteria</taxon>
        <taxon>Pseudomonadati</taxon>
        <taxon>Pseudomonadota</taxon>
        <taxon>Alphaproteobacteria</taxon>
        <taxon>Hyphomicrobiales</taxon>
        <taxon>Rhizobiaceae</taxon>
        <taxon>Gellertiella</taxon>
    </lineage>
</organism>
<keyword evidence="2" id="KW-1185">Reference proteome</keyword>
<protein>
    <submittedName>
        <fullName evidence="1">Uncharacterized protein YodC (DUF2158 family)</fullName>
    </submittedName>
</protein>
<dbReference type="RefSeq" id="WP_210296836.1">
    <property type="nucleotide sequence ID" value="NZ_JACIEZ010000001.1"/>
</dbReference>
<proteinExistence type="predicted"/>
<evidence type="ECO:0000313" key="1">
    <source>
        <dbReference type="EMBL" id="MBB4063670.1"/>
    </source>
</evidence>
<comment type="caution">
    <text evidence="1">The sequence shown here is derived from an EMBL/GenBank/DDBJ whole genome shotgun (WGS) entry which is preliminary data.</text>
</comment>
<dbReference type="Proteomes" id="UP000528286">
    <property type="component" value="Unassembled WGS sequence"/>
</dbReference>
<gene>
    <name evidence="1" type="ORF">GGR23_000831</name>
</gene>
<reference evidence="1 2" key="1">
    <citation type="submission" date="2020-08" db="EMBL/GenBank/DDBJ databases">
        <title>Genomic Encyclopedia of Type Strains, Phase IV (KMG-IV): sequencing the most valuable type-strain genomes for metagenomic binning, comparative biology and taxonomic classification.</title>
        <authorList>
            <person name="Goeker M."/>
        </authorList>
    </citation>
    <scope>NUCLEOTIDE SEQUENCE [LARGE SCALE GENOMIC DNA]</scope>
    <source>
        <strain evidence="1 2">DSM 29853</strain>
    </source>
</reference>
<dbReference type="AlphaFoldDB" id="A0A7W6NJS2"/>
<dbReference type="Pfam" id="PF09926">
    <property type="entry name" value="DUF2158"/>
    <property type="match status" value="1"/>
</dbReference>
<accession>A0A7W6NJS2</accession>
<dbReference type="EMBL" id="JACIEZ010000001">
    <property type="protein sequence ID" value="MBB4063670.1"/>
    <property type="molecule type" value="Genomic_DNA"/>
</dbReference>
<name>A0A7W6NJS2_9HYPH</name>
<sequence>MFDFLMQALIVFQRSWDEPVSESVKGASDMAIKIGDIVQLKSGGPKMTVILITGDTVHTSWFAGQKNEKAMFHRDAVIPAEDEKK</sequence>